<evidence type="ECO:0000256" key="1">
    <source>
        <dbReference type="SAM" id="MobiDB-lite"/>
    </source>
</evidence>
<feature type="compositionally biased region" description="Low complexity" evidence="1">
    <location>
        <begin position="93"/>
        <end position="115"/>
    </location>
</feature>
<evidence type="ECO:0000313" key="3">
    <source>
        <dbReference type="EMBL" id="RJG03451.1"/>
    </source>
</evidence>
<dbReference type="EMBL" id="QYUQ01000002">
    <property type="protein sequence ID" value="RJG03451.1"/>
    <property type="molecule type" value="Genomic_DNA"/>
</dbReference>
<keyword evidence="2" id="KW-0812">Transmembrane</keyword>
<gene>
    <name evidence="3" type="ORF">D3878_19150</name>
</gene>
<sequence>MSFARTNGRTQAVGAMRWRRWLVVGLSSMLLHALALNWIGGNFRLPAQEDAPPPALRTVLVLAHQPENRPLATPPTPRPASLARAKTRPPRAKPQSAPKVAVPAAAPSTPVATATAPALPEMPPAPDMAADAQAAMLAAAAPAESGFGNPGMLDTGAASVTQSAPAPDHRLYKVDPPPSATLKYKVQALREGREVFGHGTIAWQFNGSQYAINGDAGILFFSLLEFSSHGKTDEFGIAPLQYTEKRFRRQQTETRFDREHKLISFSASANTFPLQGGEQDRASIVWQLASIGRGDAARFAPDTQVPLFIAGVRDGSTWNIQVLGEEEIEVGLGRLRAWHVRRAPRPGDKDQILDIWLAPSYNWYPVRLRYTETNGEYLDLSLSAIEAAAATSR</sequence>
<evidence type="ECO:0000313" key="4">
    <source>
        <dbReference type="Proteomes" id="UP000266327"/>
    </source>
</evidence>
<keyword evidence="2" id="KW-0472">Membrane</keyword>
<keyword evidence="4" id="KW-1185">Reference proteome</keyword>
<organism evidence="3 4">
    <name type="scientific">Noviherbaspirillum sedimenti</name>
    <dbReference type="NCBI Taxonomy" id="2320865"/>
    <lineage>
        <taxon>Bacteria</taxon>
        <taxon>Pseudomonadati</taxon>
        <taxon>Pseudomonadota</taxon>
        <taxon>Betaproteobacteria</taxon>
        <taxon>Burkholderiales</taxon>
        <taxon>Oxalobacteraceae</taxon>
        <taxon>Noviherbaspirillum</taxon>
    </lineage>
</organism>
<accession>A0A3A3G692</accession>
<name>A0A3A3G692_9BURK</name>
<keyword evidence="2" id="KW-1133">Transmembrane helix</keyword>
<dbReference type="RefSeq" id="WP_119786944.1">
    <property type="nucleotide sequence ID" value="NZ_QYUQ01000002.1"/>
</dbReference>
<dbReference type="Pfam" id="PF11306">
    <property type="entry name" value="DUF3108"/>
    <property type="match status" value="1"/>
</dbReference>
<dbReference type="Proteomes" id="UP000266327">
    <property type="component" value="Unassembled WGS sequence"/>
</dbReference>
<proteinExistence type="predicted"/>
<feature type="transmembrane region" description="Helical" evidence="2">
    <location>
        <begin position="21"/>
        <end position="40"/>
    </location>
</feature>
<dbReference type="InterPro" id="IPR021457">
    <property type="entry name" value="DUF3108"/>
</dbReference>
<dbReference type="OrthoDB" id="8526020at2"/>
<comment type="caution">
    <text evidence="3">The sequence shown here is derived from an EMBL/GenBank/DDBJ whole genome shotgun (WGS) entry which is preliminary data.</text>
</comment>
<dbReference type="AlphaFoldDB" id="A0A3A3G692"/>
<protein>
    <submittedName>
        <fullName evidence="3">DUF3108 domain-containing protein</fullName>
    </submittedName>
</protein>
<evidence type="ECO:0000256" key="2">
    <source>
        <dbReference type="SAM" id="Phobius"/>
    </source>
</evidence>
<reference evidence="4" key="1">
    <citation type="submission" date="2018-09" db="EMBL/GenBank/DDBJ databases">
        <authorList>
            <person name="Zhu H."/>
        </authorList>
    </citation>
    <scope>NUCLEOTIDE SEQUENCE [LARGE SCALE GENOMIC DNA]</scope>
    <source>
        <strain evidence="4">K1S02-23</strain>
    </source>
</reference>
<feature type="region of interest" description="Disordered" evidence="1">
    <location>
        <begin position="67"/>
        <end position="115"/>
    </location>
</feature>